<dbReference type="EMBL" id="VSSQ01140516">
    <property type="protein sequence ID" value="MPN62463.1"/>
    <property type="molecule type" value="Genomic_DNA"/>
</dbReference>
<dbReference type="AlphaFoldDB" id="A0A645JSZ4"/>
<proteinExistence type="predicted"/>
<reference evidence="1" key="1">
    <citation type="submission" date="2019-08" db="EMBL/GenBank/DDBJ databases">
        <authorList>
            <person name="Kucharzyk K."/>
            <person name="Murdoch R.W."/>
            <person name="Higgins S."/>
            <person name="Loffler F."/>
        </authorList>
    </citation>
    <scope>NUCLEOTIDE SEQUENCE</scope>
</reference>
<protein>
    <submittedName>
        <fullName evidence="1">Uncharacterized protein</fullName>
    </submittedName>
</protein>
<sequence>MAHRILCDHSGAAGTDQTVDPVAHLRIQVIGSSRQDDDGHLFCPCLFDILLSPFSHQLKIAAILCFGKTNGIFDFSFR</sequence>
<gene>
    <name evidence="1" type="ORF">SDC9_210212</name>
</gene>
<accession>A0A645JSZ4</accession>
<name>A0A645JSZ4_9ZZZZ</name>
<comment type="caution">
    <text evidence="1">The sequence shown here is derived from an EMBL/GenBank/DDBJ whole genome shotgun (WGS) entry which is preliminary data.</text>
</comment>
<evidence type="ECO:0000313" key="1">
    <source>
        <dbReference type="EMBL" id="MPN62463.1"/>
    </source>
</evidence>
<organism evidence="1">
    <name type="scientific">bioreactor metagenome</name>
    <dbReference type="NCBI Taxonomy" id="1076179"/>
    <lineage>
        <taxon>unclassified sequences</taxon>
        <taxon>metagenomes</taxon>
        <taxon>ecological metagenomes</taxon>
    </lineage>
</organism>